<dbReference type="Pfam" id="PF00583">
    <property type="entry name" value="Acetyltransf_1"/>
    <property type="match status" value="2"/>
</dbReference>
<reference evidence="2" key="1">
    <citation type="submission" date="2023-03" db="EMBL/GenBank/DDBJ databases">
        <authorList>
            <person name="Steffen K."/>
            <person name="Cardenas P."/>
        </authorList>
    </citation>
    <scope>NUCLEOTIDE SEQUENCE</scope>
</reference>
<dbReference type="Proteomes" id="UP001174909">
    <property type="component" value="Unassembled WGS sequence"/>
</dbReference>
<comment type="caution">
    <text evidence="2">The sequence shown here is derived from an EMBL/GenBank/DDBJ whole genome shotgun (WGS) entry which is preliminary data.</text>
</comment>
<dbReference type="InterPro" id="IPR016181">
    <property type="entry name" value="Acyl_CoA_acyltransferase"/>
</dbReference>
<dbReference type="CDD" id="cd04301">
    <property type="entry name" value="NAT_SF"/>
    <property type="match status" value="2"/>
</dbReference>
<evidence type="ECO:0000259" key="1">
    <source>
        <dbReference type="PROSITE" id="PS51186"/>
    </source>
</evidence>
<dbReference type="PANTHER" id="PTHR43072:SF60">
    <property type="entry name" value="L-2,4-DIAMINOBUTYRIC ACID ACETYLTRANSFERASE"/>
    <property type="match status" value="1"/>
</dbReference>
<evidence type="ECO:0000313" key="2">
    <source>
        <dbReference type="EMBL" id="CAI8008026.1"/>
    </source>
</evidence>
<organism evidence="2 3">
    <name type="scientific">Geodia barretti</name>
    <name type="common">Barrett's horny sponge</name>
    <dbReference type="NCBI Taxonomy" id="519541"/>
    <lineage>
        <taxon>Eukaryota</taxon>
        <taxon>Metazoa</taxon>
        <taxon>Porifera</taxon>
        <taxon>Demospongiae</taxon>
        <taxon>Heteroscleromorpha</taxon>
        <taxon>Tetractinellida</taxon>
        <taxon>Astrophorina</taxon>
        <taxon>Geodiidae</taxon>
        <taxon>Geodia</taxon>
    </lineage>
</organism>
<gene>
    <name evidence="2" type="ORF">GBAR_LOCUS5560</name>
</gene>
<keyword evidence="3" id="KW-1185">Reference proteome</keyword>
<dbReference type="SUPFAM" id="SSF55729">
    <property type="entry name" value="Acyl-CoA N-acyltransferases (Nat)"/>
    <property type="match status" value="2"/>
</dbReference>
<feature type="domain" description="N-acetyltransferase" evidence="1">
    <location>
        <begin position="123"/>
        <end position="273"/>
    </location>
</feature>
<dbReference type="AlphaFoldDB" id="A0AA35RCA6"/>
<feature type="domain" description="N-acetyltransferase" evidence="1">
    <location>
        <begin position="1"/>
        <end position="121"/>
    </location>
</feature>
<sequence length="273" mass="29980">MGCWQCCRCRGSDPERHCFIAEDDAGKAVGYTLVAYEQPISRAVASGGVLAEHRGKGIGRALLREVMQYVEGLGVEALHMEASVAHADVNHMLSLHGMETVKSLWQMRWESDEVPDVNLPEGFAVRSLVAGQDEQVLTELQNISFGENWGFSPNTVEQIRVRVEHNRGGPEGIIFITDDGTEHGKPAAYNWTMFIEDGAASSGIIAMTGVHPDYRGRGIGRAVVTAGIAYLVERGAAAVELEVDSENAPARELYLNLGFRKVSGSVWYEKRYR</sequence>
<dbReference type="InterPro" id="IPR000182">
    <property type="entry name" value="GNAT_dom"/>
</dbReference>
<dbReference type="EMBL" id="CASHTH010000814">
    <property type="protein sequence ID" value="CAI8008026.1"/>
    <property type="molecule type" value="Genomic_DNA"/>
</dbReference>
<dbReference type="PROSITE" id="PS51186">
    <property type="entry name" value="GNAT"/>
    <property type="match status" value="2"/>
</dbReference>
<protein>
    <submittedName>
        <fullName evidence="2">Mycothiol acetyltransferase</fullName>
    </submittedName>
</protein>
<accession>A0AA35RCA6</accession>
<dbReference type="Gene3D" id="3.40.630.30">
    <property type="match status" value="1"/>
</dbReference>
<dbReference type="PANTHER" id="PTHR43072">
    <property type="entry name" value="N-ACETYLTRANSFERASE"/>
    <property type="match status" value="1"/>
</dbReference>
<proteinExistence type="predicted"/>
<dbReference type="GO" id="GO:0016747">
    <property type="term" value="F:acyltransferase activity, transferring groups other than amino-acyl groups"/>
    <property type="evidence" value="ECO:0007669"/>
    <property type="project" value="InterPro"/>
</dbReference>
<name>A0AA35RCA6_GEOBA</name>
<evidence type="ECO:0000313" key="3">
    <source>
        <dbReference type="Proteomes" id="UP001174909"/>
    </source>
</evidence>